<evidence type="ECO:0000256" key="1">
    <source>
        <dbReference type="ARBA" id="ARBA00023015"/>
    </source>
</evidence>
<name>A0ABW3JXM5_9BACT</name>
<dbReference type="Proteomes" id="UP001597112">
    <property type="component" value="Unassembled WGS sequence"/>
</dbReference>
<proteinExistence type="predicted"/>
<evidence type="ECO:0000313" key="5">
    <source>
        <dbReference type="EMBL" id="MFD0998579.1"/>
    </source>
</evidence>
<dbReference type="InterPro" id="IPR009057">
    <property type="entry name" value="Homeodomain-like_sf"/>
</dbReference>
<comment type="caution">
    <text evidence="5">The sequence shown here is derived from an EMBL/GenBank/DDBJ whole genome shotgun (WGS) entry which is preliminary data.</text>
</comment>
<feature type="domain" description="HTH araC/xylS-type" evidence="4">
    <location>
        <begin position="226"/>
        <end position="324"/>
    </location>
</feature>
<evidence type="ECO:0000256" key="2">
    <source>
        <dbReference type="ARBA" id="ARBA00023125"/>
    </source>
</evidence>
<dbReference type="Gene3D" id="1.10.10.60">
    <property type="entry name" value="Homeodomain-like"/>
    <property type="match status" value="2"/>
</dbReference>
<protein>
    <submittedName>
        <fullName evidence="5">Helix-turn-helix transcriptional regulator</fullName>
    </submittedName>
</protein>
<organism evidence="5 6">
    <name type="scientific">Ohtaekwangia kribbensis</name>
    <dbReference type="NCBI Taxonomy" id="688913"/>
    <lineage>
        <taxon>Bacteria</taxon>
        <taxon>Pseudomonadati</taxon>
        <taxon>Bacteroidota</taxon>
        <taxon>Cytophagia</taxon>
        <taxon>Cytophagales</taxon>
        <taxon>Fulvivirgaceae</taxon>
        <taxon>Ohtaekwangia</taxon>
    </lineage>
</organism>
<evidence type="ECO:0000313" key="6">
    <source>
        <dbReference type="Proteomes" id="UP001597112"/>
    </source>
</evidence>
<dbReference type="PANTHER" id="PTHR47893">
    <property type="entry name" value="REGULATORY PROTEIN PCHR"/>
    <property type="match status" value="1"/>
</dbReference>
<dbReference type="RefSeq" id="WP_377575500.1">
    <property type="nucleotide sequence ID" value="NZ_JBHTKA010000001.1"/>
</dbReference>
<dbReference type="InterPro" id="IPR020449">
    <property type="entry name" value="Tscrpt_reg_AraC-type_HTH"/>
</dbReference>
<dbReference type="SMART" id="SM00342">
    <property type="entry name" value="HTH_ARAC"/>
    <property type="match status" value="1"/>
</dbReference>
<reference evidence="6" key="1">
    <citation type="journal article" date="2019" name="Int. J. Syst. Evol. Microbiol.">
        <title>The Global Catalogue of Microorganisms (GCM) 10K type strain sequencing project: providing services to taxonomists for standard genome sequencing and annotation.</title>
        <authorList>
            <consortium name="The Broad Institute Genomics Platform"/>
            <consortium name="The Broad Institute Genome Sequencing Center for Infectious Disease"/>
            <person name="Wu L."/>
            <person name="Ma J."/>
        </authorList>
    </citation>
    <scope>NUCLEOTIDE SEQUENCE [LARGE SCALE GENOMIC DNA]</scope>
    <source>
        <strain evidence="6">CCUG 58938</strain>
    </source>
</reference>
<gene>
    <name evidence="5" type="ORF">ACFQ21_04645</name>
</gene>
<accession>A0ABW3JXM5</accession>
<dbReference type="PROSITE" id="PS01124">
    <property type="entry name" value="HTH_ARAC_FAMILY_2"/>
    <property type="match status" value="1"/>
</dbReference>
<evidence type="ECO:0000256" key="3">
    <source>
        <dbReference type="ARBA" id="ARBA00023163"/>
    </source>
</evidence>
<dbReference type="PRINTS" id="PR00032">
    <property type="entry name" value="HTHARAC"/>
</dbReference>
<dbReference type="EMBL" id="JBHTKA010000001">
    <property type="protein sequence ID" value="MFD0998579.1"/>
    <property type="molecule type" value="Genomic_DNA"/>
</dbReference>
<dbReference type="SUPFAM" id="SSF46689">
    <property type="entry name" value="Homeodomain-like"/>
    <property type="match status" value="2"/>
</dbReference>
<dbReference type="InterPro" id="IPR018060">
    <property type="entry name" value="HTH_AraC"/>
</dbReference>
<sequence>MMEAIKTKGELEHALSTVLMNGKTDQLRVQNELGKFECRVTRHQHFSLLQHEYTNEGPLLTIPITRKTPCITMIFQFGGYSAYRDKHNPFLLPCYHQSINYFNMYDCRSLVDERMRQHDITFVLDDTFYNTLLHDGVMEGNLLTEKILNREEFNTINARQPIDAGVQGVLHNILHCPFKNGMRDMYITAQLKALMMLQCCQFHYAVSDKPAPKDAKLTSRDRDTLMAIYDFLTERYHDETTLTDLSRRFGINEFKLKYGFRKLFDTSPIKYIQDRRLQFAGLLLRNTNKSITEVADEIGYEHANNFSIAFRKKFGVAPQVYRNGLG</sequence>
<keyword evidence="3" id="KW-0804">Transcription</keyword>
<keyword evidence="2" id="KW-0238">DNA-binding</keyword>
<dbReference type="InterPro" id="IPR053142">
    <property type="entry name" value="PchR_regulatory_protein"/>
</dbReference>
<keyword evidence="6" id="KW-1185">Reference proteome</keyword>
<evidence type="ECO:0000259" key="4">
    <source>
        <dbReference type="PROSITE" id="PS01124"/>
    </source>
</evidence>
<dbReference type="PANTHER" id="PTHR47893:SF1">
    <property type="entry name" value="REGULATORY PROTEIN PCHR"/>
    <property type="match status" value="1"/>
</dbReference>
<keyword evidence="1" id="KW-0805">Transcription regulation</keyword>
<dbReference type="Pfam" id="PF12833">
    <property type="entry name" value="HTH_18"/>
    <property type="match status" value="1"/>
</dbReference>